<dbReference type="InterPro" id="IPR035906">
    <property type="entry name" value="MetI-like_sf"/>
</dbReference>
<dbReference type="PANTHER" id="PTHR30177:SF4">
    <property type="entry name" value="OSMOPROTECTANT IMPORT PERMEASE PROTEIN OSMW"/>
    <property type="match status" value="1"/>
</dbReference>
<evidence type="ECO:0000256" key="2">
    <source>
        <dbReference type="ARBA" id="ARBA00022448"/>
    </source>
</evidence>
<dbReference type="CDD" id="cd13610">
    <property type="entry name" value="PBP2_ChoS"/>
    <property type="match status" value="1"/>
</dbReference>
<dbReference type="InterPro" id="IPR007210">
    <property type="entry name" value="ABC_Gly_betaine_transp_sub-bd"/>
</dbReference>
<accession>A0A0R1F1R6</accession>
<dbReference type="GO" id="GO:0022857">
    <property type="term" value="F:transmembrane transporter activity"/>
    <property type="evidence" value="ECO:0007669"/>
    <property type="project" value="InterPro"/>
</dbReference>
<evidence type="ECO:0000256" key="1">
    <source>
        <dbReference type="ARBA" id="ARBA00004141"/>
    </source>
</evidence>
<dbReference type="SUPFAM" id="SSF53850">
    <property type="entry name" value="Periplasmic binding protein-like II"/>
    <property type="match status" value="1"/>
</dbReference>
<dbReference type="GeneID" id="65917607"/>
<dbReference type="PROSITE" id="PS50928">
    <property type="entry name" value="ABC_TM1"/>
    <property type="match status" value="1"/>
</dbReference>
<dbReference type="GO" id="GO:0043190">
    <property type="term" value="C:ATP-binding cassette (ABC) transporter complex"/>
    <property type="evidence" value="ECO:0007669"/>
    <property type="project" value="InterPro"/>
</dbReference>
<dbReference type="GO" id="GO:0031460">
    <property type="term" value="P:glycine betaine transport"/>
    <property type="evidence" value="ECO:0007669"/>
    <property type="project" value="TreeGrafter"/>
</dbReference>
<evidence type="ECO:0000256" key="3">
    <source>
        <dbReference type="ARBA" id="ARBA00022692"/>
    </source>
</evidence>
<reference evidence="10 11" key="1">
    <citation type="journal article" date="2015" name="Genome Announc.">
        <title>Expanding the biotechnology potential of lactobacilli through comparative genomics of 213 strains and associated genera.</title>
        <authorList>
            <person name="Sun Z."/>
            <person name="Harris H.M."/>
            <person name="McCann A."/>
            <person name="Guo C."/>
            <person name="Argimon S."/>
            <person name="Zhang W."/>
            <person name="Yang X."/>
            <person name="Jeffery I.B."/>
            <person name="Cooney J.C."/>
            <person name="Kagawa T.F."/>
            <person name="Liu W."/>
            <person name="Song Y."/>
            <person name="Salvetti E."/>
            <person name="Wrobel A."/>
            <person name="Rasinkangas P."/>
            <person name="Parkhill J."/>
            <person name="Rea M.C."/>
            <person name="O'Sullivan O."/>
            <person name="Ritari J."/>
            <person name="Douillard F.P."/>
            <person name="Paul Ross R."/>
            <person name="Yang R."/>
            <person name="Briner A.E."/>
            <person name="Felis G.E."/>
            <person name="de Vos W.M."/>
            <person name="Barrangou R."/>
            <person name="Klaenhammer T.R."/>
            <person name="Caufield P.W."/>
            <person name="Cui Y."/>
            <person name="Zhang H."/>
            <person name="O'Toole P.W."/>
        </authorList>
    </citation>
    <scope>NUCLEOTIDE SEQUENCE [LARGE SCALE GENOMIC DNA]</scope>
    <source>
        <strain evidence="10 11">DSM 20001</strain>
    </source>
</reference>
<evidence type="ECO:0000256" key="8">
    <source>
        <dbReference type="RuleBase" id="RU363032"/>
    </source>
</evidence>
<dbReference type="FunFam" id="1.10.3720.10:FF:000001">
    <property type="entry name" value="Glycine betaine ABC transporter, permease"/>
    <property type="match status" value="1"/>
</dbReference>
<dbReference type="InterPro" id="IPR058089">
    <property type="entry name" value="EgtUBC_SBD"/>
</dbReference>
<protein>
    <submittedName>
        <fullName evidence="10">Binding-protein-dependent transport systems inner membrane protein</fullName>
    </submittedName>
</protein>
<dbReference type="CDD" id="cd06261">
    <property type="entry name" value="TM_PBP2"/>
    <property type="match status" value="1"/>
</dbReference>
<evidence type="ECO:0000256" key="7">
    <source>
        <dbReference type="ARBA" id="ARBA00035652"/>
    </source>
</evidence>
<dbReference type="InterPro" id="IPR051204">
    <property type="entry name" value="ABC_transp_perm/SBD"/>
</dbReference>
<dbReference type="SUPFAM" id="SSF161098">
    <property type="entry name" value="MetI-like"/>
    <property type="match status" value="1"/>
</dbReference>
<sequence length="508" mass="55443">MANFLQTLVTQRAALLTALGQHLLLSVISLAIAIVIALPLAIWVIPRPKTANVFLQLASVLQTIPSLALLGMLIPLVGIGSVPAVISLVVYALLPIFQNTYTGLTEIDPSLEEAATAFGMTRWEKLRKVELPLAFPMILSGIRTALVMIIGTATLAALIGAGGLGTFILLGINRNNNTMTLIGALASALLAIVLSLALRGVKRIKIKPLLITLAVVVVGCGGFGVYRLVRPQPVEITIAGKLGSEPEILINMYRDLIESDNDNVKVTLKPNFGQTSFLFSALKSKQITLYPEFTGTVLESLVKKPTKTATSANGIYQQAKTALQKQDDLTYLAPLKYNNTYALVVKRSFANKYDVHSISDLAKVKGKINAGFDLEFLDRTDGYKGIQQRYGLSFKTQSMSADLRYEALQQDKVNVTDGYSTDSQIRQYDLVVLKDDRHLFPTYQGAPLLRTATAKAHPEIVRSLNRLQGKISAADMQEMNYQVNVKRKSAAKVAHQYLVTHHLLGGDR</sequence>
<keyword evidence="2 8" id="KW-0813">Transport</keyword>
<comment type="similarity">
    <text evidence="6">In the C-terminal section; belongs to the OsmX family.</text>
</comment>
<feature type="transmembrane region" description="Helical" evidence="8">
    <location>
        <begin position="23"/>
        <end position="46"/>
    </location>
</feature>
<dbReference type="Gene3D" id="3.40.190.10">
    <property type="entry name" value="Periplasmic binding protein-like II"/>
    <property type="match status" value="1"/>
</dbReference>
<gene>
    <name evidence="10" type="ORF">FD22_GL001583</name>
</gene>
<dbReference type="Proteomes" id="UP000051181">
    <property type="component" value="Unassembled WGS sequence"/>
</dbReference>
<feature type="transmembrane region" description="Helical" evidence="8">
    <location>
        <begin position="178"/>
        <end position="197"/>
    </location>
</feature>
<comment type="caution">
    <text evidence="10">The sequence shown here is derived from an EMBL/GenBank/DDBJ whole genome shotgun (WGS) entry which is preliminary data.</text>
</comment>
<dbReference type="PATRIC" id="fig|913848.6.peg.1621"/>
<dbReference type="eggNOG" id="COG1732">
    <property type="taxonomic scope" value="Bacteria"/>
</dbReference>
<keyword evidence="4 8" id="KW-1133">Transmembrane helix</keyword>
<name>A0A0R1F1R6_9LACO</name>
<dbReference type="AlphaFoldDB" id="A0A0R1F1R6"/>
<evidence type="ECO:0000313" key="11">
    <source>
        <dbReference type="Proteomes" id="UP000051181"/>
    </source>
</evidence>
<dbReference type="Pfam" id="PF04069">
    <property type="entry name" value="OpuAC"/>
    <property type="match status" value="1"/>
</dbReference>
<feature type="transmembrane region" description="Helical" evidence="8">
    <location>
        <begin position="66"/>
        <end position="94"/>
    </location>
</feature>
<feature type="transmembrane region" description="Helical" evidence="8">
    <location>
        <begin position="145"/>
        <end position="172"/>
    </location>
</feature>
<evidence type="ECO:0000313" key="10">
    <source>
        <dbReference type="EMBL" id="KRK15775.1"/>
    </source>
</evidence>
<evidence type="ECO:0000256" key="5">
    <source>
        <dbReference type="ARBA" id="ARBA00023136"/>
    </source>
</evidence>
<keyword evidence="5 8" id="KW-0472">Membrane</keyword>
<dbReference type="Gene3D" id="1.10.3720.10">
    <property type="entry name" value="MetI-like"/>
    <property type="match status" value="1"/>
</dbReference>
<proteinExistence type="inferred from homology"/>
<organism evidence="10 11">
    <name type="scientific">Loigolactobacillus coryniformis subsp. coryniformis KCTC 3167 = DSM 20001</name>
    <dbReference type="NCBI Taxonomy" id="913848"/>
    <lineage>
        <taxon>Bacteria</taxon>
        <taxon>Bacillati</taxon>
        <taxon>Bacillota</taxon>
        <taxon>Bacilli</taxon>
        <taxon>Lactobacillales</taxon>
        <taxon>Lactobacillaceae</taxon>
        <taxon>Loigolactobacillus</taxon>
    </lineage>
</organism>
<comment type="subcellular location">
    <subcellularLocation>
        <location evidence="8">Cell membrane</location>
        <topology evidence="8">Multi-pass membrane protein</topology>
    </subcellularLocation>
    <subcellularLocation>
        <location evidence="1">Membrane</location>
        <topology evidence="1">Multi-pass membrane protein</topology>
    </subcellularLocation>
</comment>
<evidence type="ECO:0000256" key="4">
    <source>
        <dbReference type="ARBA" id="ARBA00022989"/>
    </source>
</evidence>
<dbReference type="eggNOG" id="COG1174">
    <property type="taxonomic scope" value="Bacteria"/>
</dbReference>
<feature type="transmembrane region" description="Helical" evidence="8">
    <location>
        <begin position="209"/>
        <end position="229"/>
    </location>
</feature>
<dbReference type="RefSeq" id="WP_010010138.1">
    <property type="nucleotide sequence ID" value="NZ_AZCN01000042.1"/>
</dbReference>
<dbReference type="Pfam" id="PF00528">
    <property type="entry name" value="BPD_transp_1"/>
    <property type="match status" value="1"/>
</dbReference>
<comment type="similarity">
    <text evidence="8">Belongs to the binding-protein-dependent transport system permease family.</text>
</comment>
<dbReference type="PANTHER" id="PTHR30177">
    <property type="entry name" value="GLYCINE BETAINE/L-PROLINE TRANSPORT SYSTEM PERMEASE PROTEIN PROW"/>
    <property type="match status" value="1"/>
</dbReference>
<evidence type="ECO:0000256" key="6">
    <source>
        <dbReference type="ARBA" id="ARBA00035642"/>
    </source>
</evidence>
<feature type="domain" description="ABC transmembrane type-1" evidence="9">
    <location>
        <begin position="19"/>
        <end position="200"/>
    </location>
</feature>
<evidence type="ECO:0000259" key="9">
    <source>
        <dbReference type="PROSITE" id="PS50928"/>
    </source>
</evidence>
<dbReference type="EMBL" id="AZCN01000042">
    <property type="protein sequence ID" value="KRK15775.1"/>
    <property type="molecule type" value="Genomic_DNA"/>
</dbReference>
<dbReference type="Gene3D" id="3.40.190.120">
    <property type="entry name" value="Osmoprotection protein (prox), domain 2"/>
    <property type="match status" value="1"/>
</dbReference>
<keyword evidence="3 8" id="KW-0812">Transmembrane</keyword>
<dbReference type="InterPro" id="IPR000515">
    <property type="entry name" value="MetI-like"/>
</dbReference>
<comment type="similarity">
    <text evidence="7">In the N-terminal section; belongs to the binding-protein-dependent transport system permease family.</text>
</comment>